<feature type="region of interest" description="Disordered" evidence="1">
    <location>
        <begin position="59"/>
        <end position="131"/>
    </location>
</feature>
<sequence>MKAVMLAIALAVCSSGAAGASYAWFDRPDAASANSHAAVSNDVYVRGFGWAWGELQLSPDTPGGDALPPPERHARDSLRRLDIVPWRQPDESGPRPARGKISMNLASGPADTASGGFAGGTGAGRPLGVVR</sequence>
<dbReference type="Proteomes" id="UP000255165">
    <property type="component" value="Unassembled WGS sequence"/>
</dbReference>
<organism evidence="3 4">
    <name type="scientific">Cupriavidus lacunae</name>
    <dbReference type="NCBI Taxonomy" id="2666307"/>
    <lineage>
        <taxon>Bacteria</taxon>
        <taxon>Pseudomonadati</taxon>
        <taxon>Pseudomonadota</taxon>
        <taxon>Betaproteobacteria</taxon>
        <taxon>Burkholderiales</taxon>
        <taxon>Burkholderiaceae</taxon>
        <taxon>Cupriavidus</taxon>
    </lineage>
</organism>
<feature type="compositionally biased region" description="Gly residues" evidence="1">
    <location>
        <begin position="116"/>
        <end position="125"/>
    </location>
</feature>
<gene>
    <name evidence="3" type="ORF">DN412_07520</name>
</gene>
<protein>
    <submittedName>
        <fullName evidence="3">Uncharacterized protein</fullName>
    </submittedName>
</protein>
<evidence type="ECO:0000256" key="1">
    <source>
        <dbReference type="SAM" id="MobiDB-lite"/>
    </source>
</evidence>
<keyword evidence="2" id="KW-0732">Signal</keyword>
<evidence type="ECO:0000313" key="4">
    <source>
        <dbReference type="Proteomes" id="UP000255165"/>
    </source>
</evidence>
<proteinExistence type="predicted"/>
<keyword evidence="4" id="KW-1185">Reference proteome</keyword>
<feature type="compositionally biased region" description="Basic and acidic residues" evidence="1">
    <location>
        <begin position="70"/>
        <end position="93"/>
    </location>
</feature>
<name>A0A370NYY5_9BURK</name>
<dbReference type="EMBL" id="QKWJ01000006">
    <property type="protein sequence ID" value="RDK10849.1"/>
    <property type="molecule type" value="Genomic_DNA"/>
</dbReference>
<feature type="signal peptide" evidence="2">
    <location>
        <begin position="1"/>
        <end position="20"/>
    </location>
</feature>
<evidence type="ECO:0000313" key="3">
    <source>
        <dbReference type="EMBL" id="RDK10849.1"/>
    </source>
</evidence>
<dbReference type="RefSeq" id="WP_115013928.1">
    <property type="nucleotide sequence ID" value="NZ_QKWJ01000006.1"/>
</dbReference>
<evidence type="ECO:0000256" key="2">
    <source>
        <dbReference type="SAM" id="SignalP"/>
    </source>
</evidence>
<accession>A0A370NYY5</accession>
<dbReference type="AlphaFoldDB" id="A0A370NYY5"/>
<comment type="caution">
    <text evidence="3">The sequence shown here is derived from an EMBL/GenBank/DDBJ whole genome shotgun (WGS) entry which is preliminary data.</text>
</comment>
<feature type="chain" id="PRO_5016563330" evidence="2">
    <location>
        <begin position="21"/>
        <end position="131"/>
    </location>
</feature>
<reference evidence="4" key="1">
    <citation type="submission" date="2018-06" db="EMBL/GenBank/DDBJ databases">
        <authorList>
            <person name="Feng T."/>
            <person name="Jeon C.O."/>
        </authorList>
    </citation>
    <scope>NUCLEOTIDE SEQUENCE [LARGE SCALE GENOMIC DNA]</scope>
    <source>
        <strain evidence="4">S23</strain>
    </source>
</reference>